<accession>Q2J572</accession>
<evidence type="ECO:0000313" key="4">
    <source>
        <dbReference type="Proteomes" id="UP000001937"/>
    </source>
</evidence>
<gene>
    <name evidence="3" type="ordered locus">Francci3_4224</name>
</gene>
<protein>
    <recommendedName>
        <fullName evidence="2">H repeat-associated protein N-terminal domain-containing protein</fullName>
    </recommendedName>
</protein>
<dbReference type="InterPro" id="IPR032806">
    <property type="entry name" value="YbfD_N"/>
</dbReference>
<evidence type="ECO:0000313" key="3">
    <source>
        <dbReference type="EMBL" id="ABD13570.1"/>
    </source>
</evidence>
<dbReference type="Pfam" id="PF13808">
    <property type="entry name" value="DDE_Tnp_1_assoc"/>
    <property type="match status" value="1"/>
</dbReference>
<feature type="region of interest" description="Disordered" evidence="1">
    <location>
        <begin position="21"/>
        <end position="52"/>
    </location>
</feature>
<dbReference type="KEGG" id="fra:Francci3_4224"/>
<evidence type="ECO:0000256" key="1">
    <source>
        <dbReference type="SAM" id="MobiDB-lite"/>
    </source>
</evidence>
<organism evidence="3 4">
    <name type="scientific">Frankia casuarinae (strain DSM 45818 / CECT 9043 / HFP020203 / CcI3)</name>
    <dbReference type="NCBI Taxonomy" id="106370"/>
    <lineage>
        <taxon>Bacteria</taxon>
        <taxon>Bacillati</taxon>
        <taxon>Actinomycetota</taxon>
        <taxon>Actinomycetes</taxon>
        <taxon>Frankiales</taxon>
        <taxon>Frankiaceae</taxon>
        <taxon>Frankia</taxon>
    </lineage>
</organism>
<dbReference type="Proteomes" id="UP000001937">
    <property type="component" value="Chromosome"/>
</dbReference>
<proteinExistence type="predicted"/>
<evidence type="ECO:0000259" key="2">
    <source>
        <dbReference type="Pfam" id="PF13808"/>
    </source>
</evidence>
<keyword evidence="4" id="KW-1185">Reference proteome</keyword>
<dbReference type="HOGENOM" id="CLU_1756140_0_0_11"/>
<feature type="domain" description="H repeat-associated protein N-terminal" evidence="2">
    <location>
        <begin position="70"/>
        <end position="114"/>
    </location>
</feature>
<sequence length="148" mass="15398">MSRGEALGGLWACSRGWRQRGPVGTGLPRSHPREAPLPVQSRKPAEVSHPAGEAQEALAVLATAGGPVAECFEQIPDPRDPRGVRHRLPVVLSLCAAVLCGESGLAGVAAWVAAEGPGDPTGEGCRWPRPGIAVDGAVKFSALSQIRW</sequence>
<reference evidence="3 4" key="1">
    <citation type="journal article" date="2007" name="Genome Res.">
        <title>Genome characteristics of facultatively symbiotic Frankia sp. strains reflect host range and host plant biogeography.</title>
        <authorList>
            <person name="Normand P."/>
            <person name="Lapierre P."/>
            <person name="Tisa L.S."/>
            <person name="Gogarten J.P."/>
            <person name="Alloisio N."/>
            <person name="Bagnarol E."/>
            <person name="Bassi C.A."/>
            <person name="Berry A.M."/>
            <person name="Bickhart D.M."/>
            <person name="Choisne N."/>
            <person name="Couloux A."/>
            <person name="Cournoyer B."/>
            <person name="Cruveiller S."/>
            <person name="Daubin V."/>
            <person name="Demange N."/>
            <person name="Francino M.P."/>
            <person name="Goltsman E."/>
            <person name="Huang Y."/>
            <person name="Kopp O.R."/>
            <person name="Labarre L."/>
            <person name="Lapidus A."/>
            <person name="Lavire C."/>
            <person name="Marechal J."/>
            <person name="Martinez M."/>
            <person name="Mastronunzio J.E."/>
            <person name="Mullin B.C."/>
            <person name="Niemann J."/>
            <person name="Pujic P."/>
            <person name="Rawnsley T."/>
            <person name="Rouy Z."/>
            <person name="Schenowitz C."/>
            <person name="Sellstedt A."/>
            <person name="Tavares F."/>
            <person name="Tomkins J.P."/>
            <person name="Vallenet D."/>
            <person name="Valverde C."/>
            <person name="Wall L.G."/>
            <person name="Wang Y."/>
            <person name="Medigue C."/>
            <person name="Benson D.R."/>
        </authorList>
    </citation>
    <scope>NUCLEOTIDE SEQUENCE [LARGE SCALE GENOMIC DNA]</scope>
    <source>
        <strain evidence="4">DSM 45818 / CECT 9043 / CcI3</strain>
    </source>
</reference>
<dbReference type="AlphaFoldDB" id="Q2J572"/>
<dbReference type="OrthoDB" id="4310342at2"/>
<dbReference type="EMBL" id="CP000249">
    <property type="protein sequence ID" value="ABD13570.1"/>
    <property type="molecule type" value="Genomic_DNA"/>
</dbReference>
<name>Q2J572_FRACC</name>